<dbReference type="GO" id="GO:0003700">
    <property type="term" value="F:DNA-binding transcription factor activity"/>
    <property type="evidence" value="ECO:0007669"/>
    <property type="project" value="InterPro"/>
</dbReference>
<evidence type="ECO:0000256" key="1">
    <source>
        <dbReference type="ARBA" id="ARBA00005384"/>
    </source>
</evidence>
<dbReference type="Pfam" id="PF00155">
    <property type="entry name" value="Aminotran_1_2"/>
    <property type="match status" value="1"/>
</dbReference>
<evidence type="ECO:0000313" key="7">
    <source>
        <dbReference type="EMBL" id="OZI32871.1"/>
    </source>
</evidence>
<reference evidence="7 10" key="1">
    <citation type="submission" date="2017-05" db="EMBL/GenBank/DDBJ databases">
        <title>Complete and WGS of Bordetella genogroups.</title>
        <authorList>
            <person name="Spilker T."/>
            <person name="LiPuma J."/>
        </authorList>
    </citation>
    <scope>NUCLEOTIDE SEQUENCE [LARGE SCALE GENOMIC DNA]</scope>
    <source>
        <strain evidence="7 10">AU17610</strain>
    </source>
</reference>
<dbReference type="AlphaFoldDB" id="A0A261S6X2"/>
<comment type="similarity">
    <text evidence="1">In the C-terminal section; belongs to the class-I pyridoxal-phosphate-dependent aminotransferase family.</text>
</comment>
<dbReference type="Pfam" id="PF00392">
    <property type="entry name" value="GntR"/>
    <property type="match status" value="1"/>
</dbReference>
<dbReference type="Gene3D" id="3.40.640.10">
    <property type="entry name" value="Type I PLP-dependent aspartate aminotransferase-like (Major domain)"/>
    <property type="match status" value="1"/>
</dbReference>
<proteinExistence type="inferred from homology"/>
<sequence>MKELILSECLLQRLERRGSTPLSRQIYDILRELILAGDLPAGTKLPATRALSTDTGLSRNTVLHAYDQLLAEGYLVSAFGSGTFVSDTVPATQEPLAEASAEGGQTPMQNFALSRRGTKLIREASASDRQWGAFVSGVPDVSLFPRAVWNRLSSRRWRQQTPELLTYAHGAGYMPLRQALAEHLRLSRSVKCEADQVILTTGIHQSISLLSRLLGDNGNTAWMENPGYWGARSTLAACGITPIPVSVDEEGMAPSPEQLREPPRFIFVTPSHQYPLGMVMSLARRRMLLEYAHKRGAWIVEDDYDSEFRFDGRPIASLQGLDQHDRVLYLGTFSKTLFPGIRLGYMVLPRRLAPHFATGLSELYREGRLMDQAVLADFIEGGHYASHIRRMKQRYAARQALLREAITAHFGADWPISTHEAGLHLVMHLPDGTDDLGISIAARTLGLYARPLSRYYATEREARPGLLLGYACVPDEEIKPAFERLVQVITPALEHMERSQRRPTYSDRLNAEAWSGA</sequence>
<dbReference type="EMBL" id="NEVL01000004">
    <property type="protein sequence ID" value="OZI32871.1"/>
    <property type="molecule type" value="Genomic_DNA"/>
</dbReference>
<keyword evidence="3" id="KW-0805">Transcription regulation</keyword>
<keyword evidence="9" id="KW-1185">Reference proteome</keyword>
<dbReference type="SUPFAM" id="SSF46785">
    <property type="entry name" value="Winged helix' DNA-binding domain"/>
    <property type="match status" value="1"/>
</dbReference>
<dbReference type="EMBL" id="NEVR01000002">
    <property type="protein sequence ID" value="OZI65778.1"/>
    <property type="molecule type" value="Genomic_DNA"/>
</dbReference>
<dbReference type="InterPro" id="IPR036390">
    <property type="entry name" value="WH_DNA-bd_sf"/>
</dbReference>
<evidence type="ECO:0000313" key="9">
    <source>
        <dbReference type="Proteomes" id="UP000216354"/>
    </source>
</evidence>
<dbReference type="Proteomes" id="UP000217005">
    <property type="component" value="Unassembled WGS sequence"/>
</dbReference>
<dbReference type="InterPro" id="IPR004839">
    <property type="entry name" value="Aminotransferase_I/II_large"/>
</dbReference>
<dbReference type="InterPro" id="IPR015421">
    <property type="entry name" value="PyrdxlP-dep_Trfase_major"/>
</dbReference>
<dbReference type="PANTHER" id="PTHR46577:SF1">
    <property type="entry name" value="HTH-TYPE TRANSCRIPTIONAL REGULATORY PROTEIN GABR"/>
    <property type="match status" value="1"/>
</dbReference>
<gene>
    <name evidence="8" type="ORF">CAL27_12290</name>
    <name evidence="7" type="ORF">CEG14_18460</name>
</gene>
<dbReference type="SMART" id="SM00345">
    <property type="entry name" value="HTH_GNTR"/>
    <property type="match status" value="1"/>
</dbReference>
<keyword evidence="2" id="KW-0663">Pyridoxal phosphate</keyword>
<evidence type="ECO:0000259" key="6">
    <source>
        <dbReference type="PROSITE" id="PS50949"/>
    </source>
</evidence>
<dbReference type="CDD" id="cd00609">
    <property type="entry name" value="AAT_like"/>
    <property type="match status" value="1"/>
</dbReference>
<organism evidence="7 10">
    <name type="scientific">Bordetella genomosp. 1</name>
    <dbReference type="NCBI Taxonomy" id="1395607"/>
    <lineage>
        <taxon>Bacteria</taxon>
        <taxon>Pseudomonadati</taxon>
        <taxon>Pseudomonadota</taxon>
        <taxon>Betaproteobacteria</taxon>
        <taxon>Burkholderiales</taxon>
        <taxon>Alcaligenaceae</taxon>
        <taxon>Bordetella</taxon>
    </lineage>
</organism>
<evidence type="ECO:0000256" key="3">
    <source>
        <dbReference type="ARBA" id="ARBA00023015"/>
    </source>
</evidence>
<evidence type="ECO:0000256" key="4">
    <source>
        <dbReference type="ARBA" id="ARBA00023125"/>
    </source>
</evidence>
<dbReference type="InterPro" id="IPR015424">
    <property type="entry name" value="PyrdxlP-dep_Trfase"/>
</dbReference>
<dbReference type="InterPro" id="IPR036388">
    <property type="entry name" value="WH-like_DNA-bd_sf"/>
</dbReference>
<protein>
    <submittedName>
        <fullName evidence="7">DNA-binding protein</fullName>
    </submittedName>
</protein>
<dbReference type="GO" id="GO:0030170">
    <property type="term" value="F:pyridoxal phosphate binding"/>
    <property type="evidence" value="ECO:0007669"/>
    <property type="project" value="InterPro"/>
</dbReference>
<reference evidence="8 9" key="2">
    <citation type="submission" date="2017-05" db="EMBL/GenBank/DDBJ databases">
        <title>Complete and WGS of Bordetella genogroups.</title>
        <authorList>
            <person name="Spilker T."/>
            <person name="Lipuma J."/>
        </authorList>
    </citation>
    <scope>NUCLEOTIDE SEQUENCE [LARGE SCALE GENOMIC DNA]</scope>
    <source>
        <strain evidence="8 9">AU9795</strain>
    </source>
</reference>
<keyword evidence="5" id="KW-0804">Transcription</keyword>
<dbReference type="Proteomes" id="UP000216354">
    <property type="component" value="Unassembled WGS sequence"/>
</dbReference>
<dbReference type="OrthoDB" id="9804020at2"/>
<dbReference type="InterPro" id="IPR000524">
    <property type="entry name" value="Tscrpt_reg_HTH_GntR"/>
</dbReference>
<dbReference type="SUPFAM" id="SSF53383">
    <property type="entry name" value="PLP-dependent transferases"/>
    <property type="match status" value="1"/>
</dbReference>
<comment type="caution">
    <text evidence="7">The sequence shown here is derived from an EMBL/GenBank/DDBJ whole genome shotgun (WGS) entry which is preliminary data.</text>
</comment>
<evidence type="ECO:0000313" key="10">
    <source>
        <dbReference type="Proteomes" id="UP000217005"/>
    </source>
</evidence>
<dbReference type="InterPro" id="IPR051446">
    <property type="entry name" value="HTH_trans_reg/aminotransferase"/>
</dbReference>
<dbReference type="RefSeq" id="WP_094827866.1">
    <property type="nucleotide sequence ID" value="NZ_NEVL01000004.1"/>
</dbReference>
<dbReference type="PROSITE" id="PS50949">
    <property type="entry name" value="HTH_GNTR"/>
    <property type="match status" value="1"/>
</dbReference>
<evidence type="ECO:0000256" key="5">
    <source>
        <dbReference type="ARBA" id="ARBA00023163"/>
    </source>
</evidence>
<dbReference type="CDD" id="cd07377">
    <property type="entry name" value="WHTH_GntR"/>
    <property type="match status" value="1"/>
</dbReference>
<dbReference type="Gene3D" id="1.10.10.10">
    <property type="entry name" value="Winged helix-like DNA-binding domain superfamily/Winged helix DNA-binding domain"/>
    <property type="match status" value="1"/>
</dbReference>
<accession>A0A261S6X2</accession>
<feature type="domain" description="HTH gntR-type" evidence="6">
    <location>
        <begin position="20"/>
        <end position="88"/>
    </location>
</feature>
<dbReference type="GO" id="GO:0003677">
    <property type="term" value="F:DNA binding"/>
    <property type="evidence" value="ECO:0007669"/>
    <property type="project" value="UniProtKB-KW"/>
</dbReference>
<evidence type="ECO:0000256" key="2">
    <source>
        <dbReference type="ARBA" id="ARBA00022898"/>
    </source>
</evidence>
<keyword evidence="4 7" id="KW-0238">DNA-binding</keyword>
<dbReference type="PANTHER" id="PTHR46577">
    <property type="entry name" value="HTH-TYPE TRANSCRIPTIONAL REGULATORY PROTEIN GABR"/>
    <property type="match status" value="1"/>
</dbReference>
<evidence type="ECO:0000313" key="8">
    <source>
        <dbReference type="EMBL" id="OZI65778.1"/>
    </source>
</evidence>
<name>A0A261S6X2_9BORD</name>